<evidence type="ECO:0000256" key="7">
    <source>
        <dbReference type="SAM" id="Phobius"/>
    </source>
</evidence>
<feature type="chain" id="PRO_5005112728" description="1,3-beta-glucanosyltransferase" evidence="5">
    <location>
        <begin position="21"/>
        <end position="478"/>
    </location>
</feature>
<dbReference type="SUPFAM" id="SSF51445">
    <property type="entry name" value="(Trans)glycosidases"/>
    <property type="match status" value="1"/>
</dbReference>
<dbReference type="AlphaFoldDB" id="A0A0D1XBM1"/>
<dbReference type="PANTHER" id="PTHR31468:SF4">
    <property type="entry name" value="1,3-BETA-GLUCANOSYLTRANSFERASE GAS3-RELATED"/>
    <property type="match status" value="1"/>
</dbReference>
<keyword evidence="5" id="KW-0336">GPI-anchor</keyword>
<dbReference type="HOGENOM" id="CLU_021855_1_2_1"/>
<keyword evidence="3 5" id="KW-0732">Signal</keyword>
<evidence type="ECO:0000256" key="2">
    <source>
        <dbReference type="ARBA" id="ARBA00007528"/>
    </source>
</evidence>
<comment type="subcellular location">
    <subcellularLocation>
        <location evidence="1 5">Cell membrane</location>
        <topology evidence="1 5">Lipid-anchor</topology>
        <topology evidence="1 5">GPI-anchor</topology>
    </subcellularLocation>
</comment>
<evidence type="ECO:0000313" key="8">
    <source>
        <dbReference type="EMBL" id="KIV99590.1"/>
    </source>
</evidence>
<dbReference type="InterPro" id="IPR017853">
    <property type="entry name" value="GH"/>
</dbReference>
<feature type="transmembrane region" description="Helical" evidence="7">
    <location>
        <begin position="456"/>
        <end position="477"/>
    </location>
</feature>
<comment type="function">
    <text evidence="5">Splits internally a 1,3-beta-glucan molecule and transfers the newly generated reducing end (the donor) to the non-reducing end of another 1,3-beta-glucan molecule (the acceptor) forming a 1,3-beta linkage, resulting in the elongation of 1,3-beta-glucan chains in the cell wall.</text>
</comment>
<gene>
    <name evidence="8" type="ORF">PV09_08767</name>
</gene>
<feature type="region of interest" description="Disordered" evidence="6">
    <location>
        <begin position="422"/>
        <end position="449"/>
    </location>
</feature>
<evidence type="ECO:0000256" key="5">
    <source>
        <dbReference type="RuleBase" id="RU361209"/>
    </source>
</evidence>
<evidence type="ECO:0000256" key="1">
    <source>
        <dbReference type="ARBA" id="ARBA00004609"/>
    </source>
</evidence>
<keyword evidence="4" id="KW-0325">Glycoprotein</keyword>
<dbReference type="Gene3D" id="3.20.20.80">
    <property type="entry name" value="Glycosidases"/>
    <property type="match status" value="1"/>
</dbReference>
<accession>A0A0D1XBM1</accession>
<organism evidence="8 9">
    <name type="scientific">Verruconis gallopava</name>
    <dbReference type="NCBI Taxonomy" id="253628"/>
    <lineage>
        <taxon>Eukaryota</taxon>
        <taxon>Fungi</taxon>
        <taxon>Dikarya</taxon>
        <taxon>Ascomycota</taxon>
        <taxon>Pezizomycotina</taxon>
        <taxon>Dothideomycetes</taxon>
        <taxon>Pleosporomycetidae</taxon>
        <taxon>Venturiales</taxon>
        <taxon>Sympoventuriaceae</taxon>
        <taxon>Verruconis</taxon>
    </lineage>
</organism>
<protein>
    <recommendedName>
        <fullName evidence="5">1,3-beta-glucanosyltransferase</fullName>
        <ecNumber evidence="5">2.4.1.-</ecNumber>
    </recommendedName>
</protein>
<name>A0A0D1XBM1_9PEZI</name>
<dbReference type="GO" id="GO:0005886">
    <property type="term" value="C:plasma membrane"/>
    <property type="evidence" value="ECO:0007669"/>
    <property type="project" value="UniProtKB-SubCell"/>
</dbReference>
<dbReference type="GeneID" id="27316740"/>
<dbReference type="Proteomes" id="UP000053259">
    <property type="component" value="Unassembled WGS sequence"/>
</dbReference>
<comment type="similarity">
    <text evidence="2 5">Belongs to the glycosyl hydrolase 72 family.</text>
</comment>
<dbReference type="EC" id="2.4.1.-" evidence="5"/>
<keyword evidence="7" id="KW-1133">Transmembrane helix</keyword>
<dbReference type="PANTHER" id="PTHR31468">
    <property type="entry name" value="1,3-BETA-GLUCANOSYLTRANSFERASE GAS1"/>
    <property type="match status" value="1"/>
</dbReference>
<sequence>MVNISTALLALSTLAGCAYAVNPVVIKGKEFVDTKTNNRVQIIGVDYQPGGQAAYNPEVKADALSNGTVCLRDAALLQMLGVNTIRVYNVNPDANHDDCASIFNTAGIYMILDVNSPDASINRAAPWTSYTLDYLTRIFGVVEAFKNYPNTMAFFSANEVMNDVETGNINPPYIRAVQRDLRAYIAKQSSRTIPVGYSAADVREILQDTWNYLQCGGNSTLTDSSSEMFGLNSYSWCGADATYTSSGYDQLVAMFSNTSIPVFFSEYGCNKPSGVPRVFNEVQALYGTQMTGLSGGLVYEYSEEASDYGLVVINDNGTVTLRADYNNLQGQYNKLDVKLLENSAATDSQTTPPTCDPSLITTSNFSTTWVLPDQPSGAADLINNGIPNPNQGKIVDVTNLDVSIPVYNANGVRLGGIKVTARSDANTPSGTNTSANTATGTDSSGTASPSATKKAAAVRVGANLLSVVVLVVAAVAVL</sequence>
<evidence type="ECO:0000256" key="6">
    <source>
        <dbReference type="SAM" id="MobiDB-lite"/>
    </source>
</evidence>
<feature type="signal peptide" evidence="5">
    <location>
        <begin position="1"/>
        <end position="20"/>
    </location>
</feature>
<dbReference type="GO" id="GO:0098552">
    <property type="term" value="C:side of membrane"/>
    <property type="evidence" value="ECO:0007669"/>
    <property type="project" value="UniProtKB-KW"/>
</dbReference>
<dbReference type="RefSeq" id="XP_016209460.1">
    <property type="nucleotide sequence ID" value="XM_016362720.1"/>
</dbReference>
<dbReference type="VEuPathDB" id="FungiDB:PV09_08767"/>
<dbReference type="EMBL" id="KN847575">
    <property type="protein sequence ID" value="KIV99590.1"/>
    <property type="molecule type" value="Genomic_DNA"/>
</dbReference>
<evidence type="ECO:0000256" key="4">
    <source>
        <dbReference type="ARBA" id="ARBA00023180"/>
    </source>
</evidence>
<keyword evidence="7" id="KW-0812">Transmembrane</keyword>
<dbReference type="GO" id="GO:0071970">
    <property type="term" value="P:fungal-type cell wall (1-&gt;3)-beta-D-glucan biosynthetic process"/>
    <property type="evidence" value="ECO:0007669"/>
    <property type="project" value="TreeGrafter"/>
</dbReference>
<dbReference type="OrthoDB" id="421038at2759"/>
<keyword evidence="5" id="KW-0449">Lipoprotein</keyword>
<dbReference type="GO" id="GO:0042124">
    <property type="term" value="F:1,3-beta-glucanosyltransferase activity"/>
    <property type="evidence" value="ECO:0007669"/>
    <property type="project" value="TreeGrafter"/>
</dbReference>
<keyword evidence="5" id="KW-0808">Transferase</keyword>
<evidence type="ECO:0000313" key="9">
    <source>
        <dbReference type="Proteomes" id="UP000053259"/>
    </source>
</evidence>
<keyword evidence="9" id="KW-1185">Reference proteome</keyword>
<dbReference type="GO" id="GO:0031505">
    <property type="term" value="P:fungal-type cell wall organization"/>
    <property type="evidence" value="ECO:0007669"/>
    <property type="project" value="TreeGrafter"/>
</dbReference>
<keyword evidence="5 7" id="KW-0472">Membrane</keyword>
<dbReference type="Pfam" id="PF03198">
    <property type="entry name" value="Glyco_hydro_72"/>
    <property type="match status" value="1"/>
</dbReference>
<feature type="compositionally biased region" description="Low complexity" evidence="6">
    <location>
        <begin position="425"/>
        <end position="449"/>
    </location>
</feature>
<dbReference type="InterPro" id="IPR004886">
    <property type="entry name" value="Glucanosyltransferase"/>
</dbReference>
<reference evidence="8 9" key="1">
    <citation type="submission" date="2015-01" db="EMBL/GenBank/DDBJ databases">
        <title>The Genome Sequence of Ochroconis gallopava CBS43764.</title>
        <authorList>
            <consortium name="The Broad Institute Genomics Platform"/>
            <person name="Cuomo C."/>
            <person name="de Hoog S."/>
            <person name="Gorbushina A."/>
            <person name="Stielow B."/>
            <person name="Teixiera M."/>
            <person name="Abouelleil A."/>
            <person name="Chapman S.B."/>
            <person name="Priest M."/>
            <person name="Young S.K."/>
            <person name="Wortman J."/>
            <person name="Nusbaum C."/>
            <person name="Birren B."/>
        </authorList>
    </citation>
    <scope>NUCLEOTIDE SEQUENCE [LARGE SCALE GENOMIC DNA]</scope>
    <source>
        <strain evidence="8 9">CBS 43764</strain>
    </source>
</reference>
<evidence type="ECO:0000256" key="3">
    <source>
        <dbReference type="ARBA" id="ARBA00022729"/>
    </source>
</evidence>
<proteinExistence type="inferred from homology"/>
<dbReference type="InParanoid" id="A0A0D1XBM1"/>
<dbReference type="FunCoup" id="A0A0D1XBM1">
    <property type="interactions" value="55"/>
</dbReference>